<sequence length="367" mass="40843">MSLVYTSGCAITARRRRIEDHDCAPGGKPVSILLPAQDTDPGMPTQPNNGTRRIVFDEERVFYDGYWIKSYKPPGDTLETKRRLIQALTRRLFNHVEHGINIPGSRLDEARAAYTSETDPERRRVNGAMLAGALFNRAADIFTCLVDLQSAGVEIGPDNSLMRECGDCLVDALELGKMVRHRSGDEGIDELWGEPFKAFSMTIEDFYDSRYLKIAMTMRDIDRIATVLKDTFAGSRQMTDIDPKIDALADAAKRKCEILRTDPAIFDVWPTFAVAMDRLGRMAPVLPCNASATATREAMDAVALLRDGTELIGSIVRARVPMPKSTREFIDRCLLFRLTFFGAPASATEAETTRPPPASFQDDLLEV</sequence>
<accession>A0A1H2UXI6</accession>
<evidence type="ECO:0000256" key="1">
    <source>
        <dbReference type="SAM" id="MobiDB-lite"/>
    </source>
</evidence>
<feature type="region of interest" description="Disordered" evidence="1">
    <location>
        <begin position="347"/>
        <end position="367"/>
    </location>
</feature>
<dbReference type="STRING" id="1058.SAMN05421783_10622"/>
<protein>
    <submittedName>
        <fullName evidence="2">Uncharacterized protein</fullName>
    </submittedName>
</protein>
<reference evidence="3" key="1">
    <citation type="submission" date="2016-10" db="EMBL/GenBank/DDBJ databases">
        <authorList>
            <person name="Varghese N."/>
            <person name="Submissions S."/>
        </authorList>
    </citation>
    <scope>NUCLEOTIDE SEQUENCE [LARGE SCALE GENOMIC DNA]</scope>
    <source>
        <strain evidence="3">DSM 217</strain>
    </source>
</reference>
<gene>
    <name evidence="2" type="ORF">SAMN05421783_10622</name>
</gene>
<proteinExistence type="predicted"/>
<keyword evidence="3" id="KW-1185">Reference proteome</keyword>
<dbReference type="EMBL" id="FNNZ01000006">
    <property type="protein sequence ID" value="SDW60718.1"/>
    <property type="molecule type" value="Genomic_DNA"/>
</dbReference>
<name>A0A1H2UXI6_THIRO</name>
<organism evidence="2 3">
    <name type="scientific">Thiocapsa roseopersicina</name>
    <dbReference type="NCBI Taxonomy" id="1058"/>
    <lineage>
        <taxon>Bacteria</taxon>
        <taxon>Pseudomonadati</taxon>
        <taxon>Pseudomonadota</taxon>
        <taxon>Gammaproteobacteria</taxon>
        <taxon>Chromatiales</taxon>
        <taxon>Chromatiaceae</taxon>
        <taxon>Thiocapsa</taxon>
    </lineage>
</organism>
<dbReference type="Proteomes" id="UP000198816">
    <property type="component" value="Unassembled WGS sequence"/>
</dbReference>
<dbReference type="AlphaFoldDB" id="A0A1H2UXI6"/>
<evidence type="ECO:0000313" key="2">
    <source>
        <dbReference type="EMBL" id="SDW60718.1"/>
    </source>
</evidence>
<evidence type="ECO:0000313" key="3">
    <source>
        <dbReference type="Proteomes" id="UP000198816"/>
    </source>
</evidence>